<evidence type="ECO:0000256" key="2">
    <source>
        <dbReference type="SAM" id="SignalP"/>
    </source>
</evidence>
<dbReference type="Proteomes" id="UP000271098">
    <property type="component" value="Unassembled WGS sequence"/>
</dbReference>
<keyword evidence="2" id="KW-0732">Signal</keyword>
<name>A0A183DAE8_9BILA</name>
<dbReference type="EMBL" id="UYRT01012384">
    <property type="protein sequence ID" value="VDK51770.1"/>
    <property type="molecule type" value="Genomic_DNA"/>
</dbReference>
<evidence type="ECO:0000313" key="5">
    <source>
        <dbReference type="WBParaSite" id="GPUH_0000569701-mRNA-1"/>
    </source>
</evidence>
<keyword evidence="4" id="KW-1185">Reference proteome</keyword>
<evidence type="ECO:0000256" key="1">
    <source>
        <dbReference type="SAM" id="Coils"/>
    </source>
</evidence>
<evidence type="ECO:0000313" key="3">
    <source>
        <dbReference type="EMBL" id="VDK51770.1"/>
    </source>
</evidence>
<feature type="signal peptide" evidence="2">
    <location>
        <begin position="1"/>
        <end position="18"/>
    </location>
</feature>
<reference evidence="5" key="1">
    <citation type="submission" date="2016-06" db="UniProtKB">
        <authorList>
            <consortium name="WormBaseParasite"/>
        </authorList>
    </citation>
    <scope>IDENTIFICATION</scope>
</reference>
<protein>
    <submittedName>
        <fullName evidence="5">BZIP domain-containing protein</fullName>
    </submittedName>
</protein>
<keyword evidence="1" id="KW-0175">Coiled coil</keyword>
<proteinExistence type="predicted"/>
<dbReference type="OrthoDB" id="3549872at2759"/>
<accession>A0A183DAE8</accession>
<sequence length="91" mass="10954">MVLVFLIIVGLTVQTVFPGQREKEAQQLEKEIRMEVEQLRSEKIVLTAENEEFRRRLNRAEVEHREFDAHRARMERERSALKRNIESVSRY</sequence>
<dbReference type="WBParaSite" id="GPUH_0000569701-mRNA-1">
    <property type="protein sequence ID" value="GPUH_0000569701-mRNA-1"/>
    <property type="gene ID" value="GPUH_0000569701"/>
</dbReference>
<dbReference type="AlphaFoldDB" id="A0A183DAE8"/>
<feature type="chain" id="PRO_5043138635" evidence="2">
    <location>
        <begin position="19"/>
        <end position="91"/>
    </location>
</feature>
<organism evidence="5">
    <name type="scientific">Gongylonema pulchrum</name>
    <dbReference type="NCBI Taxonomy" id="637853"/>
    <lineage>
        <taxon>Eukaryota</taxon>
        <taxon>Metazoa</taxon>
        <taxon>Ecdysozoa</taxon>
        <taxon>Nematoda</taxon>
        <taxon>Chromadorea</taxon>
        <taxon>Rhabditida</taxon>
        <taxon>Spirurina</taxon>
        <taxon>Spiruromorpha</taxon>
        <taxon>Spiruroidea</taxon>
        <taxon>Gongylonematidae</taxon>
        <taxon>Gongylonema</taxon>
    </lineage>
</organism>
<evidence type="ECO:0000313" key="4">
    <source>
        <dbReference type="Proteomes" id="UP000271098"/>
    </source>
</evidence>
<feature type="coiled-coil region" evidence="1">
    <location>
        <begin position="22"/>
        <end position="91"/>
    </location>
</feature>
<gene>
    <name evidence="3" type="ORF">GPUH_LOCUS5689</name>
</gene>
<reference evidence="3 4" key="2">
    <citation type="submission" date="2018-11" db="EMBL/GenBank/DDBJ databases">
        <authorList>
            <consortium name="Pathogen Informatics"/>
        </authorList>
    </citation>
    <scope>NUCLEOTIDE SEQUENCE [LARGE SCALE GENOMIC DNA]</scope>
</reference>